<proteinExistence type="predicted"/>
<accession>A0ACD3B0F4</accession>
<dbReference type="EMBL" id="ML208297">
    <property type="protein sequence ID" value="TFK71454.1"/>
    <property type="molecule type" value="Genomic_DNA"/>
</dbReference>
<reference evidence="1 2" key="1">
    <citation type="journal article" date="2019" name="Nat. Ecol. Evol.">
        <title>Megaphylogeny resolves global patterns of mushroom evolution.</title>
        <authorList>
            <person name="Varga T."/>
            <person name="Krizsan K."/>
            <person name="Foldi C."/>
            <person name="Dima B."/>
            <person name="Sanchez-Garcia M."/>
            <person name="Sanchez-Ramirez S."/>
            <person name="Szollosi G.J."/>
            <person name="Szarkandi J.G."/>
            <person name="Papp V."/>
            <person name="Albert L."/>
            <person name="Andreopoulos W."/>
            <person name="Angelini C."/>
            <person name="Antonin V."/>
            <person name="Barry K.W."/>
            <person name="Bougher N.L."/>
            <person name="Buchanan P."/>
            <person name="Buyck B."/>
            <person name="Bense V."/>
            <person name="Catcheside P."/>
            <person name="Chovatia M."/>
            <person name="Cooper J."/>
            <person name="Damon W."/>
            <person name="Desjardin D."/>
            <person name="Finy P."/>
            <person name="Geml J."/>
            <person name="Haridas S."/>
            <person name="Hughes K."/>
            <person name="Justo A."/>
            <person name="Karasinski D."/>
            <person name="Kautmanova I."/>
            <person name="Kiss B."/>
            <person name="Kocsube S."/>
            <person name="Kotiranta H."/>
            <person name="LaButti K.M."/>
            <person name="Lechner B.E."/>
            <person name="Liimatainen K."/>
            <person name="Lipzen A."/>
            <person name="Lukacs Z."/>
            <person name="Mihaltcheva S."/>
            <person name="Morgado L.N."/>
            <person name="Niskanen T."/>
            <person name="Noordeloos M.E."/>
            <person name="Ohm R.A."/>
            <person name="Ortiz-Santana B."/>
            <person name="Ovrebo C."/>
            <person name="Racz N."/>
            <person name="Riley R."/>
            <person name="Savchenko A."/>
            <person name="Shiryaev A."/>
            <person name="Soop K."/>
            <person name="Spirin V."/>
            <person name="Szebenyi C."/>
            <person name="Tomsovsky M."/>
            <person name="Tulloss R.E."/>
            <person name="Uehling J."/>
            <person name="Grigoriev I.V."/>
            <person name="Vagvolgyi C."/>
            <person name="Papp T."/>
            <person name="Martin F.M."/>
            <person name="Miettinen O."/>
            <person name="Hibbett D.S."/>
            <person name="Nagy L.G."/>
        </authorList>
    </citation>
    <scope>NUCLEOTIDE SEQUENCE [LARGE SCALE GENOMIC DNA]</scope>
    <source>
        <strain evidence="1 2">NL-1719</strain>
    </source>
</reference>
<name>A0ACD3B0F4_9AGAR</name>
<protein>
    <submittedName>
        <fullName evidence="1">Uncharacterized protein</fullName>
    </submittedName>
</protein>
<organism evidence="1 2">
    <name type="scientific">Pluteus cervinus</name>
    <dbReference type="NCBI Taxonomy" id="181527"/>
    <lineage>
        <taxon>Eukaryota</taxon>
        <taxon>Fungi</taxon>
        <taxon>Dikarya</taxon>
        <taxon>Basidiomycota</taxon>
        <taxon>Agaricomycotina</taxon>
        <taxon>Agaricomycetes</taxon>
        <taxon>Agaricomycetidae</taxon>
        <taxon>Agaricales</taxon>
        <taxon>Pluteineae</taxon>
        <taxon>Pluteaceae</taxon>
        <taxon>Pluteus</taxon>
    </lineage>
</organism>
<keyword evidence="2" id="KW-1185">Reference proteome</keyword>
<gene>
    <name evidence="1" type="ORF">BDN72DRAFT_895575</name>
</gene>
<dbReference type="Proteomes" id="UP000308600">
    <property type="component" value="Unassembled WGS sequence"/>
</dbReference>
<evidence type="ECO:0000313" key="1">
    <source>
        <dbReference type="EMBL" id="TFK71454.1"/>
    </source>
</evidence>
<evidence type="ECO:0000313" key="2">
    <source>
        <dbReference type="Proteomes" id="UP000308600"/>
    </source>
</evidence>
<sequence length="240" mass="26521">MAEIKRIPKSAKKWTANDLLAFNIHVLDEDAPTFFGIPNLPASTADPEFLDNETGPPNSQNRETSTLFGSLNTALEGTLKPPEAFVEGLLWNLLFFDVWEGGEGGTGYISIVGEYGRDFLADVLKESSTVDSEPGLIAEAIAAFFECQDNHRRFGNAVPSHREIPGIILRGTAPTFYRIPVTDGLIRSIGGATYPNQPTTVHRLIPVEDVPRYFREGMKTLENRRVVMQCFEAFKGCLPC</sequence>